<dbReference type="NCBIfam" id="NF003816">
    <property type="entry name" value="PRK05406.1-5"/>
    <property type="match status" value="1"/>
</dbReference>
<dbReference type="CDD" id="cd10801">
    <property type="entry name" value="LamB_YcsF_like_1"/>
    <property type="match status" value="1"/>
</dbReference>
<name>A0A3A1N8I4_9FLAO</name>
<comment type="caution">
    <text evidence="1">The sequence shown here is derived from an EMBL/GenBank/DDBJ whole genome shotgun (WGS) entry which is preliminary data.</text>
</comment>
<evidence type="ECO:0000313" key="2">
    <source>
        <dbReference type="Proteomes" id="UP000266067"/>
    </source>
</evidence>
<dbReference type="Gene3D" id="3.20.20.370">
    <property type="entry name" value="Glycoside hydrolase/deacetylase"/>
    <property type="match status" value="1"/>
</dbReference>
<dbReference type="PANTHER" id="PTHR30292">
    <property type="entry name" value="UNCHARACTERIZED PROTEIN YBGL-RELATED"/>
    <property type="match status" value="1"/>
</dbReference>
<organism evidence="1 2">
    <name type="scientific">Flagellimonas lutimaris</name>
    <dbReference type="NCBI Taxonomy" id="475082"/>
    <lineage>
        <taxon>Bacteria</taxon>
        <taxon>Pseudomonadati</taxon>
        <taxon>Bacteroidota</taxon>
        <taxon>Flavobacteriia</taxon>
        <taxon>Flavobacteriales</taxon>
        <taxon>Flavobacteriaceae</taxon>
        <taxon>Flagellimonas</taxon>
    </lineage>
</organism>
<proteinExistence type="predicted"/>
<dbReference type="OrthoDB" id="9773478at2"/>
<dbReference type="EMBL" id="QXFH01000072">
    <property type="protein sequence ID" value="RIV33020.1"/>
    <property type="molecule type" value="Genomic_DNA"/>
</dbReference>
<gene>
    <name evidence="1" type="primary">pxpA</name>
    <name evidence="1" type="ORF">D2V08_11460</name>
</gene>
<dbReference type="InterPro" id="IPR005501">
    <property type="entry name" value="LamB/YcsF/PxpA-like"/>
</dbReference>
<dbReference type="EC" id="3.5.2.9" evidence="1"/>
<dbReference type="SUPFAM" id="SSF88713">
    <property type="entry name" value="Glycoside hydrolase/deacetylase"/>
    <property type="match status" value="1"/>
</dbReference>
<dbReference type="GO" id="GO:0005975">
    <property type="term" value="P:carbohydrate metabolic process"/>
    <property type="evidence" value="ECO:0007669"/>
    <property type="project" value="InterPro"/>
</dbReference>
<dbReference type="GO" id="GO:0017168">
    <property type="term" value="F:5-oxoprolinase (ATP-hydrolyzing) activity"/>
    <property type="evidence" value="ECO:0007669"/>
    <property type="project" value="UniProtKB-EC"/>
</dbReference>
<reference evidence="1 2" key="1">
    <citation type="submission" date="2018-08" db="EMBL/GenBank/DDBJ databases">
        <title>Proposal of Muricauda 72 sp.nov. and Muricauda NH166 sp.nov., isolated from seawater.</title>
        <authorList>
            <person name="Cheng H."/>
            <person name="Wu Y.-H."/>
            <person name="Guo L.-L."/>
            <person name="Xu X.-W."/>
        </authorList>
    </citation>
    <scope>NUCLEOTIDE SEQUENCE [LARGE SCALE GENOMIC DNA]</scope>
    <source>
        <strain evidence="1 2">KCTC 22173</strain>
    </source>
</reference>
<dbReference type="AlphaFoldDB" id="A0A3A1N8I4"/>
<dbReference type="NCBIfam" id="NF003814">
    <property type="entry name" value="PRK05406.1-3"/>
    <property type="match status" value="1"/>
</dbReference>
<keyword evidence="2" id="KW-1185">Reference proteome</keyword>
<protein>
    <submittedName>
        <fullName evidence="1">5-oxoprolinase subunit PxpA</fullName>
        <ecNumber evidence="1">3.5.2.9</ecNumber>
    </submittedName>
</protein>
<dbReference type="PANTHER" id="PTHR30292:SF0">
    <property type="entry name" value="5-OXOPROLINASE SUBUNIT A"/>
    <property type="match status" value="1"/>
</dbReference>
<evidence type="ECO:0000313" key="1">
    <source>
        <dbReference type="EMBL" id="RIV33020.1"/>
    </source>
</evidence>
<keyword evidence="1" id="KW-0378">Hydrolase</keyword>
<dbReference type="RefSeq" id="WP_119608280.1">
    <property type="nucleotide sequence ID" value="NZ_QXFH01000072.1"/>
</dbReference>
<dbReference type="Proteomes" id="UP000266067">
    <property type="component" value="Unassembled WGS sequence"/>
</dbReference>
<sequence>MGQLKIDINCDVGEGVGNEADIFPFISSCNIACGGHAGDKETMLKVASLAKKHNLKVGSHPSYPDKANFGREVMDISGQDLIQSIRKQLADFDEVLKQEQISLHHIKAHGALYNQTAKDERLAVVYLDAIADYKQKALLYVPFDSVIAHKAKEQGFNLWFEAFADRNYNADLSLVSRKEENALITAPEVVLKHILPIIKNGKVQSVDGDLCNIQANTLCIHGDTVSALKILMYLSKELPKNQVEIQK</sequence>
<dbReference type="Pfam" id="PF03746">
    <property type="entry name" value="LamB_YcsF"/>
    <property type="match status" value="1"/>
</dbReference>
<accession>A0A3A1N8I4</accession>
<dbReference type="InterPro" id="IPR011330">
    <property type="entry name" value="Glyco_hydro/deAcase_b/a-brl"/>
</dbReference>